<protein>
    <recommendedName>
        <fullName evidence="3">GIY-YIG domain-containing protein</fullName>
    </recommendedName>
</protein>
<dbReference type="RefSeq" id="WP_327599343.1">
    <property type="nucleotide sequence ID" value="NZ_JAYXHS010000002.1"/>
</dbReference>
<reference evidence="1 2" key="1">
    <citation type="submission" date="2024-01" db="EMBL/GenBank/DDBJ databases">
        <title>Uliginosibacterium soil sp. nov.</title>
        <authorList>
            <person name="Lv Y."/>
        </authorList>
    </citation>
    <scope>NUCLEOTIDE SEQUENCE [LARGE SCALE GENOMIC DNA]</scope>
    <source>
        <strain evidence="1 2">H3</strain>
    </source>
</reference>
<dbReference type="EMBL" id="JAYXHS010000002">
    <property type="protein sequence ID" value="MEC5386376.1"/>
    <property type="molecule type" value="Genomic_DNA"/>
</dbReference>
<evidence type="ECO:0008006" key="3">
    <source>
        <dbReference type="Google" id="ProtNLM"/>
    </source>
</evidence>
<name>A0ABU6K4B4_9RHOO</name>
<accession>A0ABU6K4B4</accession>
<organism evidence="1 2">
    <name type="scientific">Uliginosibacterium silvisoli</name>
    <dbReference type="NCBI Taxonomy" id="3114758"/>
    <lineage>
        <taxon>Bacteria</taxon>
        <taxon>Pseudomonadati</taxon>
        <taxon>Pseudomonadota</taxon>
        <taxon>Betaproteobacteria</taxon>
        <taxon>Rhodocyclales</taxon>
        <taxon>Zoogloeaceae</taxon>
        <taxon>Uliginosibacterium</taxon>
    </lineage>
</organism>
<proteinExistence type="predicted"/>
<comment type="caution">
    <text evidence="1">The sequence shown here is derived from an EMBL/GenBank/DDBJ whole genome shotgun (WGS) entry which is preliminary data.</text>
</comment>
<sequence>MALSGTKLSEFLNWKWENENTPYPLHEYLKAPEAFGLYELGEMVKGVFVAKYVGRAAGVTLRGRLAKHSRRSHNLQVRASAHKLFFRFRVINSAPLASYIEAVSIVALDYPFNRRNEWHQHWALES</sequence>
<dbReference type="Proteomes" id="UP001331561">
    <property type="component" value="Unassembled WGS sequence"/>
</dbReference>
<evidence type="ECO:0000313" key="2">
    <source>
        <dbReference type="Proteomes" id="UP001331561"/>
    </source>
</evidence>
<evidence type="ECO:0000313" key="1">
    <source>
        <dbReference type="EMBL" id="MEC5386376.1"/>
    </source>
</evidence>
<gene>
    <name evidence="1" type="ORF">VVD49_11625</name>
</gene>
<keyword evidence="2" id="KW-1185">Reference proteome</keyword>